<dbReference type="AlphaFoldDB" id="A0A0E9PAS3"/>
<reference evidence="2" key="2">
    <citation type="journal article" date="2015" name="Fish Shellfish Immunol.">
        <title>Early steps in the European eel (Anguilla anguilla)-Vibrio vulnificus interaction in the gills: Role of the RtxA13 toxin.</title>
        <authorList>
            <person name="Callol A."/>
            <person name="Pajuelo D."/>
            <person name="Ebbesson L."/>
            <person name="Teles M."/>
            <person name="MacKenzie S."/>
            <person name="Amaro C."/>
        </authorList>
    </citation>
    <scope>NUCLEOTIDE SEQUENCE</scope>
</reference>
<name>A0A0E9PAS3_ANGAN</name>
<protein>
    <submittedName>
        <fullName evidence="2">Uncharacterized protein</fullName>
    </submittedName>
</protein>
<evidence type="ECO:0000313" key="2">
    <source>
        <dbReference type="EMBL" id="JAH01741.1"/>
    </source>
</evidence>
<feature type="region of interest" description="Disordered" evidence="1">
    <location>
        <begin position="1"/>
        <end position="22"/>
    </location>
</feature>
<feature type="compositionally biased region" description="Polar residues" evidence="1">
    <location>
        <begin position="9"/>
        <end position="22"/>
    </location>
</feature>
<dbReference type="EMBL" id="GBXM01106836">
    <property type="protein sequence ID" value="JAH01741.1"/>
    <property type="molecule type" value="Transcribed_RNA"/>
</dbReference>
<evidence type="ECO:0000256" key="1">
    <source>
        <dbReference type="SAM" id="MobiDB-lite"/>
    </source>
</evidence>
<sequence>MERGARPLQSLQDTAQPSQALH</sequence>
<proteinExistence type="predicted"/>
<reference evidence="2" key="1">
    <citation type="submission" date="2014-11" db="EMBL/GenBank/DDBJ databases">
        <authorList>
            <person name="Amaro Gonzalez C."/>
        </authorList>
    </citation>
    <scope>NUCLEOTIDE SEQUENCE</scope>
</reference>
<accession>A0A0E9PAS3</accession>
<organism evidence="2">
    <name type="scientific">Anguilla anguilla</name>
    <name type="common">European freshwater eel</name>
    <name type="synonym">Muraena anguilla</name>
    <dbReference type="NCBI Taxonomy" id="7936"/>
    <lineage>
        <taxon>Eukaryota</taxon>
        <taxon>Metazoa</taxon>
        <taxon>Chordata</taxon>
        <taxon>Craniata</taxon>
        <taxon>Vertebrata</taxon>
        <taxon>Euteleostomi</taxon>
        <taxon>Actinopterygii</taxon>
        <taxon>Neopterygii</taxon>
        <taxon>Teleostei</taxon>
        <taxon>Anguilliformes</taxon>
        <taxon>Anguillidae</taxon>
        <taxon>Anguilla</taxon>
    </lineage>
</organism>